<feature type="non-terminal residue" evidence="1">
    <location>
        <position position="322"/>
    </location>
</feature>
<dbReference type="EMBL" id="JAWDJW010012033">
    <property type="protein sequence ID" value="KAK3044372.1"/>
    <property type="molecule type" value="Genomic_DNA"/>
</dbReference>
<comment type="caution">
    <text evidence="1">The sequence shown here is derived from an EMBL/GenBank/DDBJ whole genome shotgun (WGS) entry which is preliminary data.</text>
</comment>
<keyword evidence="2" id="KW-1185">Reference proteome</keyword>
<name>A0ACC3CSZ9_9PEZI</name>
<organism evidence="1 2">
    <name type="scientific">Coniosporium uncinatum</name>
    <dbReference type="NCBI Taxonomy" id="93489"/>
    <lineage>
        <taxon>Eukaryota</taxon>
        <taxon>Fungi</taxon>
        <taxon>Dikarya</taxon>
        <taxon>Ascomycota</taxon>
        <taxon>Pezizomycotina</taxon>
        <taxon>Dothideomycetes</taxon>
        <taxon>Dothideomycetes incertae sedis</taxon>
        <taxon>Coniosporium</taxon>
    </lineage>
</organism>
<evidence type="ECO:0000313" key="1">
    <source>
        <dbReference type="EMBL" id="KAK3044372.1"/>
    </source>
</evidence>
<feature type="non-terminal residue" evidence="1">
    <location>
        <position position="1"/>
    </location>
</feature>
<sequence length="322" mass="35737">KPSNPGFVETPTRRSTRSRKSVAPGSVTPDSDSHEEHSNGSISSNGHANHVANGHANGSAKANGLMDGDEKTAKAPNKAVAQEDPRVDASGEFEFGGPLGVTALMIGFPALMYYMWIGATYYDGLPPMRSPGQSWSGFVQELGHLAYTGAFPTAKAWAIYWIFGIFQMVLYMYMPGVYTKGKPLAHLGGEKLDYYCNAFTTFYLNIAIALVLHITGLFKLYTLLDEFGPLMSVAIVSGFAVSIGAYFSAIYRGAEHRMSGYFLYDFFMGAELNPRLFYWLDFKMFFEVRLPWFILFFTTLGACARQYEQYGYVSGELCFLLM</sequence>
<dbReference type="Proteomes" id="UP001186974">
    <property type="component" value="Unassembled WGS sequence"/>
</dbReference>
<accession>A0ACC3CSZ9</accession>
<proteinExistence type="predicted"/>
<evidence type="ECO:0000313" key="2">
    <source>
        <dbReference type="Proteomes" id="UP001186974"/>
    </source>
</evidence>
<reference evidence="1" key="1">
    <citation type="submission" date="2024-09" db="EMBL/GenBank/DDBJ databases">
        <title>Black Yeasts Isolated from many extreme environments.</title>
        <authorList>
            <person name="Coleine C."/>
            <person name="Stajich J.E."/>
            <person name="Selbmann L."/>
        </authorList>
    </citation>
    <scope>NUCLEOTIDE SEQUENCE</scope>
    <source>
        <strain evidence="1">CCFEE 5737</strain>
    </source>
</reference>
<gene>
    <name evidence="1" type="ORF">LTS18_001454</name>
</gene>
<protein>
    <submittedName>
        <fullName evidence="1">Uncharacterized protein</fullName>
    </submittedName>
</protein>